<name>A0A6N2ZDV5_STASI</name>
<evidence type="ECO:0000313" key="7">
    <source>
        <dbReference type="EMBL" id="VYT75970.1"/>
    </source>
</evidence>
<keyword evidence="7" id="KW-0378">Hydrolase</keyword>
<dbReference type="SUPFAM" id="SSF48150">
    <property type="entry name" value="DNA-glycosylase"/>
    <property type="match status" value="1"/>
</dbReference>
<feature type="domain" description="HhH-GPD" evidence="5">
    <location>
        <begin position="157"/>
        <end position="342"/>
    </location>
</feature>
<dbReference type="GO" id="GO:0006307">
    <property type="term" value="P:DNA alkylation repair"/>
    <property type="evidence" value="ECO:0007669"/>
    <property type="project" value="TreeGrafter"/>
</dbReference>
<dbReference type="GO" id="GO:0005737">
    <property type="term" value="C:cytoplasm"/>
    <property type="evidence" value="ECO:0007669"/>
    <property type="project" value="TreeGrafter"/>
</dbReference>
<dbReference type="InterPro" id="IPR023170">
    <property type="entry name" value="HhH_base_excis_C"/>
</dbReference>
<proteinExistence type="predicted"/>
<evidence type="ECO:0000256" key="2">
    <source>
        <dbReference type="ARBA" id="ARBA00012000"/>
    </source>
</evidence>
<comment type="catalytic activity">
    <reaction evidence="1">
        <text>Hydrolysis of alkylated DNA, releasing 3-methyladenine, 3-methylguanine, 7-methylguanine and 7-methyladenine.</text>
        <dbReference type="EC" id="3.2.2.21"/>
    </reaction>
</comment>
<dbReference type="CDD" id="cd00056">
    <property type="entry name" value="ENDO3c"/>
    <property type="match status" value="1"/>
</dbReference>
<dbReference type="AlphaFoldDB" id="A0A6N2ZDV5"/>
<dbReference type="PANTHER" id="PTHR43003">
    <property type="entry name" value="DNA-3-METHYLADENINE GLYCOSYLASE"/>
    <property type="match status" value="1"/>
</dbReference>
<dbReference type="Gene3D" id="1.10.1670.10">
    <property type="entry name" value="Helix-hairpin-Helix base-excision DNA repair enzymes (C-terminal)"/>
    <property type="match status" value="1"/>
</dbReference>
<dbReference type="GO" id="GO:0032131">
    <property type="term" value="F:alkylated DNA binding"/>
    <property type="evidence" value="ECO:0007669"/>
    <property type="project" value="TreeGrafter"/>
</dbReference>
<feature type="domain" description="DNA-3-methyladenine glycosylase AlkA N-terminal" evidence="6">
    <location>
        <begin position="31"/>
        <end position="147"/>
    </location>
</feature>
<dbReference type="InterPro" id="IPR010316">
    <property type="entry name" value="AlkA_N"/>
</dbReference>
<dbReference type="Gene3D" id="3.30.310.20">
    <property type="entry name" value="DNA-3-methyladenine glycosylase AlkA, N-terminal domain"/>
    <property type="match status" value="1"/>
</dbReference>
<dbReference type="RefSeq" id="WP_002480041.1">
    <property type="nucleotide sequence ID" value="NZ_CACRUO010000017.1"/>
</dbReference>
<dbReference type="GO" id="GO:0032993">
    <property type="term" value="C:protein-DNA complex"/>
    <property type="evidence" value="ECO:0007669"/>
    <property type="project" value="TreeGrafter"/>
</dbReference>
<evidence type="ECO:0000256" key="4">
    <source>
        <dbReference type="ARBA" id="ARBA00023204"/>
    </source>
</evidence>
<dbReference type="GO" id="GO:0008725">
    <property type="term" value="F:DNA-3-methyladenine glycosylase activity"/>
    <property type="evidence" value="ECO:0007669"/>
    <property type="project" value="TreeGrafter"/>
</dbReference>
<dbReference type="PANTHER" id="PTHR43003:SF13">
    <property type="entry name" value="DNA-3-METHYLADENINE GLYCOSYLASE 2"/>
    <property type="match status" value="1"/>
</dbReference>
<dbReference type="InterPro" id="IPR037046">
    <property type="entry name" value="AlkA_N_sf"/>
</dbReference>
<evidence type="ECO:0000256" key="3">
    <source>
        <dbReference type="ARBA" id="ARBA00022763"/>
    </source>
</evidence>
<evidence type="ECO:0000259" key="5">
    <source>
        <dbReference type="SMART" id="SM00478"/>
    </source>
</evidence>
<accession>A0A6N2ZDV5</accession>
<dbReference type="GO" id="GO:0043916">
    <property type="term" value="F:DNA-7-methylguanine glycosylase activity"/>
    <property type="evidence" value="ECO:0007669"/>
    <property type="project" value="TreeGrafter"/>
</dbReference>
<dbReference type="InterPro" id="IPR011257">
    <property type="entry name" value="DNA_glycosylase"/>
</dbReference>
<dbReference type="GO" id="GO:0006285">
    <property type="term" value="P:base-excision repair, AP site formation"/>
    <property type="evidence" value="ECO:0007669"/>
    <property type="project" value="TreeGrafter"/>
</dbReference>
<sequence>MRLKLTTLTHFYYQLPEYNLTEVDDSWYRQTLHLYLYYQPPYAFETLLQFLDRRSIPGVESVCDDTYYRTALLRSESHTFKGWIAVTQDDEQNALALTFSASHYPVLSQIITRIRHLFDLDYPPQASREVLKASWMDSSTRMPGGFDGFEVSVRTVLGQQITVQAATTLAGRLVHALGTSFVLDLPGLSAFFPPAETLIAAGKANSLEGGKGISDVLGPLGITGRRASTIEAIARALVNGEIQLKPYPIWKDKQIDTEIMTQIEVEMKRLLAIKGIGPWTAHAIGMRALGYPDAFLESDIGVIKAMKALYPDSEEAETSKGRLALAEAWRPMRSYAVMNLWK</sequence>
<keyword evidence="4" id="KW-0234">DNA repair</keyword>
<keyword evidence="7" id="KW-0326">Glycosidase</keyword>
<keyword evidence="3" id="KW-0227">DNA damage</keyword>
<dbReference type="SMART" id="SM01009">
    <property type="entry name" value="AlkA_N"/>
    <property type="match status" value="1"/>
</dbReference>
<gene>
    <name evidence="7" type="primary">alkA</name>
    <name evidence="7" type="ORF">SSLFYP27_00570</name>
</gene>
<evidence type="ECO:0000259" key="6">
    <source>
        <dbReference type="SMART" id="SM01009"/>
    </source>
</evidence>
<dbReference type="Gene3D" id="1.10.340.30">
    <property type="entry name" value="Hypothetical protein, domain 2"/>
    <property type="match status" value="1"/>
</dbReference>
<evidence type="ECO:0000256" key="1">
    <source>
        <dbReference type="ARBA" id="ARBA00000086"/>
    </source>
</evidence>
<organism evidence="7">
    <name type="scientific">Staphylococcus simulans</name>
    <dbReference type="NCBI Taxonomy" id="1286"/>
    <lineage>
        <taxon>Bacteria</taxon>
        <taxon>Bacillati</taxon>
        <taxon>Bacillota</taxon>
        <taxon>Bacilli</taxon>
        <taxon>Bacillales</taxon>
        <taxon>Staphylococcaceae</taxon>
        <taxon>Staphylococcus</taxon>
    </lineage>
</organism>
<dbReference type="Pfam" id="PF06029">
    <property type="entry name" value="AlkA_N"/>
    <property type="match status" value="1"/>
</dbReference>
<dbReference type="InterPro" id="IPR003265">
    <property type="entry name" value="HhH-GPD_domain"/>
</dbReference>
<dbReference type="Pfam" id="PF00730">
    <property type="entry name" value="HhH-GPD"/>
    <property type="match status" value="1"/>
</dbReference>
<dbReference type="InterPro" id="IPR051912">
    <property type="entry name" value="Alkylbase_DNA_Glycosylase/TA"/>
</dbReference>
<dbReference type="SMART" id="SM00478">
    <property type="entry name" value="ENDO3c"/>
    <property type="match status" value="1"/>
</dbReference>
<reference evidence="7" key="1">
    <citation type="submission" date="2019-11" db="EMBL/GenBank/DDBJ databases">
        <authorList>
            <person name="Feng L."/>
        </authorList>
    </citation>
    <scope>NUCLEOTIDE SEQUENCE</scope>
    <source>
        <strain evidence="7">SsimulansLFYP27</strain>
    </source>
</reference>
<dbReference type="SUPFAM" id="SSF55945">
    <property type="entry name" value="TATA-box binding protein-like"/>
    <property type="match status" value="1"/>
</dbReference>
<protein>
    <recommendedName>
        <fullName evidence="2">DNA-3-methyladenine glycosylase II</fullName>
        <ecNumber evidence="2">3.2.2.21</ecNumber>
    </recommendedName>
</protein>
<dbReference type="EMBL" id="CACRUO010000017">
    <property type="protein sequence ID" value="VYT75970.1"/>
    <property type="molecule type" value="Genomic_DNA"/>
</dbReference>
<dbReference type="EC" id="3.2.2.21" evidence="2"/>